<evidence type="ECO:0000313" key="1">
    <source>
        <dbReference type="EMBL" id="AXI03836.1"/>
    </source>
</evidence>
<dbReference type="AlphaFoldDB" id="A0A345P977"/>
<protein>
    <submittedName>
        <fullName evidence="1">Uncharacterized protein</fullName>
    </submittedName>
</protein>
<proteinExistence type="predicted"/>
<name>A0A345P977_9GAMM</name>
<dbReference type="Proteomes" id="UP000253940">
    <property type="component" value="Chromosome"/>
</dbReference>
<reference evidence="1 2" key="1">
    <citation type="submission" date="2018-07" db="EMBL/GenBank/DDBJ databases">
        <title>Genome sequencing of Moraxellaceae gen. HYN0046.</title>
        <authorList>
            <person name="Kim M."/>
            <person name="Yi H."/>
        </authorList>
    </citation>
    <scope>NUCLEOTIDE SEQUENCE [LARGE SCALE GENOMIC DNA]</scope>
    <source>
        <strain evidence="1 2">HYN0046</strain>
    </source>
</reference>
<dbReference type="EMBL" id="CP031222">
    <property type="protein sequence ID" value="AXI03836.1"/>
    <property type="molecule type" value="Genomic_DNA"/>
</dbReference>
<dbReference type="KEGG" id="mbah:HYN46_13930"/>
<gene>
    <name evidence="1" type="ORF">HYN46_13930</name>
</gene>
<accession>A0A345P977</accession>
<keyword evidence="2" id="KW-1185">Reference proteome</keyword>
<evidence type="ECO:0000313" key="2">
    <source>
        <dbReference type="Proteomes" id="UP000253940"/>
    </source>
</evidence>
<sequence length="109" mass="11823">MSMLPPIYRGDPFIYTGTYKPQGNAAPITSDVHLTASVCSRHGTTPLTLTVNPDQVNNVGQFTISSTDTQHWHEQAVLTLSIQISGVVNPPARATFRVLEALCPTSNCR</sequence>
<organism evidence="1 2">
    <name type="scientific">Aquirhabdus parva</name>
    <dbReference type="NCBI Taxonomy" id="2283318"/>
    <lineage>
        <taxon>Bacteria</taxon>
        <taxon>Pseudomonadati</taxon>
        <taxon>Pseudomonadota</taxon>
        <taxon>Gammaproteobacteria</taxon>
        <taxon>Moraxellales</taxon>
        <taxon>Moraxellaceae</taxon>
        <taxon>Aquirhabdus</taxon>
    </lineage>
</organism>
<dbReference type="RefSeq" id="WP_114899944.1">
    <property type="nucleotide sequence ID" value="NZ_CP031222.1"/>
</dbReference>